<dbReference type="EMBL" id="FPKR01000001">
    <property type="protein sequence ID" value="SFZ70523.1"/>
    <property type="molecule type" value="Genomic_DNA"/>
</dbReference>
<feature type="chain" id="PRO_5012227832" evidence="1">
    <location>
        <begin position="24"/>
        <end position="123"/>
    </location>
</feature>
<gene>
    <name evidence="2" type="ORF">SAMN02745887_00232</name>
</gene>
<keyword evidence="1" id="KW-0732">Signal</keyword>
<dbReference type="Proteomes" id="UP000186513">
    <property type="component" value="Unassembled WGS sequence"/>
</dbReference>
<evidence type="ECO:0000313" key="3">
    <source>
        <dbReference type="Proteomes" id="UP000186513"/>
    </source>
</evidence>
<name>A0A1K2H5E0_9NEIS</name>
<protein>
    <submittedName>
        <fullName evidence="2">Uncharacterized protein</fullName>
    </submittedName>
</protein>
<organism evidence="2 3">
    <name type="scientific">Chitinimonas taiwanensis DSM 18899</name>
    <dbReference type="NCBI Taxonomy" id="1121279"/>
    <lineage>
        <taxon>Bacteria</taxon>
        <taxon>Pseudomonadati</taxon>
        <taxon>Pseudomonadota</taxon>
        <taxon>Betaproteobacteria</taxon>
        <taxon>Neisseriales</taxon>
        <taxon>Chitinibacteraceae</taxon>
        <taxon>Chitinimonas</taxon>
    </lineage>
</organism>
<keyword evidence="3" id="KW-1185">Reference proteome</keyword>
<evidence type="ECO:0000313" key="2">
    <source>
        <dbReference type="EMBL" id="SFZ70523.1"/>
    </source>
</evidence>
<accession>A0A1K2H5E0</accession>
<sequence>MTTMSRSLLAIVLSAVFALPALAQGNDAPAAGANVVLAALAKQDDASLDQIPSRAIAKPRDFSQLKQGSWSYEVMGMARAAGCQGDGAWIIDKQGSEETYQVFCSQPKQFVAVCMVAGCIEID</sequence>
<proteinExistence type="predicted"/>
<dbReference type="AlphaFoldDB" id="A0A1K2H5E0"/>
<reference evidence="2 3" key="1">
    <citation type="submission" date="2016-11" db="EMBL/GenBank/DDBJ databases">
        <authorList>
            <person name="Jaros S."/>
            <person name="Januszkiewicz K."/>
            <person name="Wedrychowicz H."/>
        </authorList>
    </citation>
    <scope>NUCLEOTIDE SEQUENCE [LARGE SCALE GENOMIC DNA]</scope>
    <source>
        <strain evidence="2 3">DSM 18899</strain>
    </source>
</reference>
<feature type="signal peptide" evidence="1">
    <location>
        <begin position="1"/>
        <end position="23"/>
    </location>
</feature>
<evidence type="ECO:0000256" key="1">
    <source>
        <dbReference type="SAM" id="SignalP"/>
    </source>
</evidence>